<evidence type="ECO:0000256" key="1">
    <source>
        <dbReference type="SAM" id="MobiDB-lite"/>
    </source>
</evidence>
<dbReference type="GO" id="GO:0000796">
    <property type="term" value="C:condensin complex"/>
    <property type="evidence" value="ECO:0007669"/>
    <property type="project" value="TreeGrafter"/>
</dbReference>
<feature type="region of interest" description="Disordered" evidence="1">
    <location>
        <begin position="728"/>
        <end position="813"/>
    </location>
</feature>
<dbReference type="GO" id="GO:0010032">
    <property type="term" value="P:meiotic chromosome condensation"/>
    <property type="evidence" value="ECO:0007669"/>
    <property type="project" value="TreeGrafter"/>
</dbReference>
<keyword evidence="3" id="KW-1185">Reference proteome</keyword>
<organism evidence="3 4">
    <name type="scientific">Drosophila pseudoobscura pseudoobscura</name>
    <name type="common">Fruit fly</name>
    <dbReference type="NCBI Taxonomy" id="46245"/>
    <lineage>
        <taxon>Eukaryota</taxon>
        <taxon>Metazoa</taxon>
        <taxon>Ecdysozoa</taxon>
        <taxon>Arthropoda</taxon>
        <taxon>Hexapoda</taxon>
        <taxon>Insecta</taxon>
        <taxon>Pterygota</taxon>
        <taxon>Neoptera</taxon>
        <taxon>Endopterygota</taxon>
        <taxon>Diptera</taxon>
        <taxon>Brachycera</taxon>
        <taxon>Muscomorpha</taxon>
        <taxon>Ephydroidea</taxon>
        <taxon>Drosophilidae</taxon>
        <taxon>Drosophila</taxon>
        <taxon>Sophophora</taxon>
    </lineage>
</organism>
<feature type="compositionally biased region" description="Polar residues" evidence="1">
    <location>
        <begin position="122"/>
        <end position="142"/>
    </location>
</feature>
<protein>
    <submittedName>
        <fullName evidence="4">Uncharacterized protein Cap-H2 isoform X1</fullName>
    </submittedName>
</protein>
<evidence type="ECO:0000313" key="3">
    <source>
        <dbReference type="Proteomes" id="UP000001819"/>
    </source>
</evidence>
<feature type="region of interest" description="Disordered" evidence="1">
    <location>
        <begin position="122"/>
        <end position="154"/>
    </location>
</feature>
<evidence type="ECO:0000259" key="2">
    <source>
        <dbReference type="Pfam" id="PF16858"/>
    </source>
</evidence>
<dbReference type="RefSeq" id="XP_015038353.2">
    <property type="nucleotide sequence ID" value="XM_015182867.2"/>
</dbReference>
<feature type="domain" description="Condensin-2 complex subunit H2 C-terminal" evidence="2">
    <location>
        <begin position="825"/>
        <end position="929"/>
    </location>
</feature>
<gene>
    <name evidence="4" type="primary">Cap-H2</name>
</gene>
<dbReference type="PANTHER" id="PTHR14324:SF3">
    <property type="entry name" value="CONDENSIN-2 COMPLEX SUBUNIT H2"/>
    <property type="match status" value="1"/>
</dbReference>
<feature type="compositionally biased region" description="Acidic residues" evidence="1">
    <location>
        <begin position="1"/>
        <end position="10"/>
    </location>
</feature>
<dbReference type="InParanoid" id="A0A6I8VCJ1"/>
<feature type="region of interest" description="Disordered" evidence="1">
    <location>
        <begin position="980"/>
        <end position="1006"/>
    </location>
</feature>
<feature type="compositionally biased region" description="Polar residues" evidence="1">
    <location>
        <begin position="991"/>
        <end position="1006"/>
    </location>
</feature>
<dbReference type="Proteomes" id="UP000001819">
    <property type="component" value="Chromosome 2"/>
</dbReference>
<accession>A0A6I8VCJ1</accession>
<proteinExistence type="predicted"/>
<reference evidence="4" key="2">
    <citation type="submission" date="2025-08" db="UniProtKB">
        <authorList>
            <consortium name="RefSeq"/>
        </authorList>
    </citation>
    <scope>IDENTIFICATION</scope>
    <source>
        <strain evidence="4">MV-25-SWS-2005</strain>
        <tissue evidence="4">Whole body</tissue>
    </source>
</reference>
<dbReference type="InterPro" id="IPR031737">
    <property type="entry name" value="CNDH2_C"/>
</dbReference>
<sequence length="1006" mass="111163">MDGDPFEESDPASTKKQREQVLEVARQRPATNVAKSIVAYEEQPDLSILVVLLEEISKNSDYSTDLRLSTEYYGNHLLRLCKDRNVPRRVALGCGGSAIQSLGKIYADRVEYIGQTTEHINESMSSAQREASEKNTSGQESSAPKPEEPRKRRVKKLAQKTIDPFLVNLEPRAFKTMSEEKRFSTTGMAKCSRNRTIEYLYQDHTPPNLWRNAPIVDPRQASEIDEKKQYKLFTYHIEHRYNTLLPDIQFERLSLIKEYVNSQNLSQDILNVHMTTDEFLSEYIALENQMLASRYGATVRARSSGSMLAETMKRTLEAVEIDASCNKKPRTEDEAMEALDSSIGTMPEEVSEPMEVNETLNPREKLQTLNSSDSGLGMTLDITTLDSSKLESAALSASLVEGPALSSTLLPATRNESSILDTADSEMNALTIGCEKPKVFAGLSSDDEGVVLSDIDERRLQSLSPKVMVRDILPGVPNKDTVTVLIDDEMRALVGITEDEPPERPPTFVEEVVTIPIEVCYPLEFNIFGIPEARLRRRNLFKLPTDFDLFKKARIPTKRDAEPKPPKAVRLLTPAIVEYTEESATGRERNDPMRLSLEFDLDNNFLGFRRPTHDSGVDDMRYDSRPISVETLLGFSEPTDGDEGPADDKKLVAAALDKCDSGLDATQLEVEANESANVDGSGLNDTQTDKAVLPVNATQLEAAALPANGQANGDDSGLDATQLDAAAMSADDQPKADVPALDTTQPDAGASVPANDQTNLDDSGLGTTQIDSILSSLNINEAPTNPSRPGSAMAHDDWRDDANSTHGSDLGVDNPFRIDKGGFSDSSDLVRDWHIKIAPMLEVAHERQNFKFEDLGTEIIETCQQGHGRATLADVMQGKDNTTMGRHFFASLKLLNDGNIVLKNVDRDKSKPIDISEYKMQLMSTERKQVHPEDDIGNLNVVKTKPAADKKRLKRKSTEVVPVTAEAHVKMVRLIEAIPKVSQSRDDGDSGISSMASSAMWSEKNQ</sequence>
<dbReference type="GO" id="GO:0003682">
    <property type="term" value="F:chromatin binding"/>
    <property type="evidence" value="ECO:0007669"/>
    <property type="project" value="TreeGrafter"/>
</dbReference>
<dbReference type="AlphaFoldDB" id="A0A6I8VCJ1"/>
<feature type="region of interest" description="Disordered" evidence="1">
    <location>
        <begin position="1"/>
        <end position="22"/>
    </location>
</feature>
<dbReference type="GO" id="GO:0005634">
    <property type="term" value="C:nucleus"/>
    <property type="evidence" value="ECO:0007669"/>
    <property type="project" value="TreeGrafter"/>
</dbReference>
<evidence type="ECO:0000313" key="4">
    <source>
        <dbReference type="RefSeq" id="XP_015038353.2"/>
    </source>
</evidence>
<dbReference type="PANTHER" id="PTHR14324">
    <property type="entry name" value="CONDENSIN-2 COMPLEX SUBUNIT H2"/>
    <property type="match status" value="1"/>
</dbReference>
<feature type="compositionally biased region" description="Basic and acidic residues" evidence="1">
    <location>
        <begin position="794"/>
        <end position="803"/>
    </location>
</feature>
<dbReference type="Pfam" id="PF16858">
    <property type="entry name" value="CNDH2_C"/>
    <property type="match status" value="1"/>
</dbReference>
<dbReference type="FunCoup" id="A0A6I8VCJ1">
    <property type="interactions" value="213"/>
</dbReference>
<reference evidence="3" key="1">
    <citation type="submission" date="2024-06" db="UniProtKB">
        <authorList>
            <consortium name="RefSeq"/>
        </authorList>
    </citation>
    <scope>NUCLEOTIDE SEQUENCE [LARGE SCALE GENOMIC DNA]</scope>
    <source>
        <strain evidence="3">MV2-25</strain>
    </source>
</reference>
<dbReference type="GO" id="GO:0051306">
    <property type="term" value="P:mitotic sister chromatid separation"/>
    <property type="evidence" value="ECO:0007669"/>
    <property type="project" value="TreeGrafter"/>
</dbReference>
<dbReference type="InterPro" id="IPR031739">
    <property type="entry name" value="Ncaph2"/>
</dbReference>
<name>A0A6I8VCJ1_DROPS</name>
<feature type="compositionally biased region" description="Polar residues" evidence="1">
    <location>
        <begin position="754"/>
        <end position="788"/>
    </location>
</feature>